<dbReference type="SMART" id="SM00487">
    <property type="entry name" value="DEXDc"/>
    <property type="match status" value="1"/>
</dbReference>
<dbReference type="PANTHER" id="PTHR47396">
    <property type="entry name" value="TYPE I RESTRICTION ENZYME ECOKI R PROTEIN"/>
    <property type="match status" value="1"/>
</dbReference>
<dbReference type="PROSITE" id="PS51192">
    <property type="entry name" value="HELICASE_ATP_BIND_1"/>
    <property type="match status" value="1"/>
</dbReference>
<dbReference type="InterPro" id="IPR014001">
    <property type="entry name" value="Helicase_ATP-bd"/>
</dbReference>
<evidence type="ECO:0000259" key="1">
    <source>
        <dbReference type="PROSITE" id="PS51192"/>
    </source>
</evidence>
<dbReference type="SUPFAM" id="SSF52540">
    <property type="entry name" value="P-loop containing nucleoside triphosphate hydrolases"/>
    <property type="match status" value="1"/>
</dbReference>
<dbReference type="GO" id="GO:0016787">
    <property type="term" value="F:hydrolase activity"/>
    <property type="evidence" value="ECO:0007669"/>
    <property type="project" value="InterPro"/>
</dbReference>
<keyword evidence="4" id="KW-0547">Nucleotide-binding</keyword>
<feature type="domain" description="Helicase C-terminal" evidence="2">
    <location>
        <begin position="211"/>
        <end position="375"/>
    </location>
</feature>
<organism evidence="4">
    <name type="scientific">uncultured Caudovirales phage</name>
    <dbReference type="NCBI Taxonomy" id="2100421"/>
    <lineage>
        <taxon>Viruses</taxon>
        <taxon>Duplodnaviria</taxon>
        <taxon>Heunggongvirae</taxon>
        <taxon>Uroviricota</taxon>
        <taxon>Caudoviricetes</taxon>
        <taxon>Peduoviridae</taxon>
        <taxon>Maltschvirus</taxon>
        <taxon>Maltschvirus maltsch</taxon>
    </lineage>
</organism>
<dbReference type="InterPro" id="IPR006935">
    <property type="entry name" value="Helicase/UvrB_N"/>
</dbReference>
<evidence type="ECO:0000313" key="4">
    <source>
        <dbReference type="EMBL" id="CAB4168994.1"/>
    </source>
</evidence>
<feature type="domain" description="Helicase ATP-binding" evidence="1">
    <location>
        <begin position="16"/>
        <end position="162"/>
    </location>
</feature>
<dbReference type="GO" id="GO:0003677">
    <property type="term" value="F:DNA binding"/>
    <property type="evidence" value="ECO:0007669"/>
    <property type="project" value="InterPro"/>
</dbReference>
<protein>
    <submittedName>
        <fullName evidence="4">SSL2 DNA or RNA helicases of superfamily II</fullName>
    </submittedName>
</protein>
<sequence length="505" mass="56228">MDLRPYQLASIEALRAGIRAEKKHQILCAPTGSGKTVMATYLMQEAAAKMSRAAFVVDRVALVDQTSVTFDQFGVDHGVIQGNHWRARPWERIQVVSAQTLARREINTEWQLVIWDECHTLYKTMLEFAEKNPKTVIIGLTATPFTKGLGKVFANVVNVTTTNKLIADGFLAPLRPYVAVAADMTGAVLKFDGEWAEAEMERRGLEIVGDVVSEWIRKTTEHFGGPAKTIVFSATVAHGEELCRQFQSAGFNFQQISYKDGNDQGRKDLINEFRKDDSDIVGLISCEALAKGFDVPGIKIGVSCRPYRKSLSGHIQQMGRVMRTSPGKEYALWLDHAGNLVRFAADTAKVFENGVGDLDDGELDAKVRKEPTDEEKETFTCGACKYLMPAGAENCPACGWERPVRKSLVTHSTGELQEFDMKAKALPGWMQDKASVWGQICYYALDKKQGDINLAEKLALAQYRNLYGEWPARGSFHAQTPIPPCRELTGKIKQQLIAWSRRRSA</sequence>
<reference evidence="4" key="1">
    <citation type="submission" date="2020-05" db="EMBL/GenBank/DDBJ databases">
        <authorList>
            <person name="Chiriac C."/>
            <person name="Salcher M."/>
            <person name="Ghai R."/>
            <person name="Kavagutti S V."/>
        </authorList>
    </citation>
    <scope>NUCLEOTIDE SEQUENCE</scope>
</reference>
<dbReference type="GO" id="GO:0005524">
    <property type="term" value="F:ATP binding"/>
    <property type="evidence" value="ECO:0007669"/>
    <property type="project" value="InterPro"/>
</dbReference>
<proteinExistence type="predicted"/>
<dbReference type="Pfam" id="PF04851">
    <property type="entry name" value="ResIII"/>
    <property type="match status" value="1"/>
</dbReference>
<evidence type="ECO:0000313" key="5">
    <source>
        <dbReference type="EMBL" id="CAB4180790.1"/>
    </source>
</evidence>
<gene>
    <name evidence="5" type="ORF">UFOVP1053_50</name>
    <name evidence="6" type="ORF">UFOVP1297_24</name>
    <name evidence="7" type="ORF">UFOVP1647_2</name>
    <name evidence="3" type="ORF">UFOVP472_50</name>
    <name evidence="4" type="ORF">UFOVP891_18</name>
</gene>
<evidence type="ECO:0000313" key="3">
    <source>
        <dbReference type="EMBL" id="CAB4145108.1"/>
    </source>
</evidence>
<keyword evidence="4" id="KW-0067">ATP-binding</keyword>
<evidence type="ECO:0000313" key="7">
    <source>
        <dbReference type="EMBL" id="CAB4221866.1"/>
    </source>
</evidence>
<dbReference type="EMBL" id="LR797507">
    <property type="protein sequence ID" value="CAB4221866.1"/>
    <property type="molecule type" value="Genomic_DNA"/>
</dbReference>
<keyword evidence="4" id="KW-0347">Helicase</keyword>
<dbReference type="GO" id="GO:0004386">
    <property type="term" value="F:helicase activity"/>
    <property type="evidence" value="ECO:0007669"/>
    <property type="project" value="UniProtKB-KW"/>
</dbReference>
<dbReference type="EMBL" id="LR796839">
    <property type="protein sequence ID" value="CAB4168994.1"/>
    <property type="molecule type" value="Genomic_DNA"/>
</dbReference>
<name>A0A6J5PN19_9CAUD</name>
<keyword evidence="4" id="KW-0378">Hydrolase</keyword>
<dbReference type="PROSITE" id="PS51194">
    <property type="entry name" value="HELICASE_CTER"/>
    <property type="match status" value="1"/>
</dbReference>
<dbReference type="EMBL" id="LR797237">
    <property type="protein sequence ID" value="CAB4195611.1"/>
    <property type="molecule type" value="Genomic_DNA"/>
</dbReference>
<dbReference type="Pfam" id="PF00271">
    <property type="entry name" value="Helicase_C"/>
    <property type="match status" value="1"/>
</dbReference>
<evidence type="ECO:0000259" key="2">
    <source>
        <dbReference type="PROSITE" id="PS51194"/>
    </source>
</evidence>
<dbReference type="Gene3D" id="3.40.50.300">
    <property type="entry name" value="P-loop containing nucleotide triphosphate hydrolases"/>
    <property type="match status" value="2"/>
</dbReference>
<dbReference type="SMART" id="SM00490">
    <property type="entry name" value="HELICc"/>
    <property type="match status" value="1"/>
</dbReference>
<dbReference type="EMBL" id="LR796442">
    <property type="protein sequence ID" value="CAB4145108.1"/>
    <property type="molecule type" value="Genomic_DNA"/>
</dbReference>
<dbReference type="InterPro" id="IPR050742">
    <property type="entry name" value="Helicase_Restrict-Modif_Enz"/>
</dbReference>
<evidence type="ECO:0000313" key="6">
    <source>
        <dbReference type="EMBL" id="CAB4195611.1"/>
    </source>
</evidence>
<dbReference type="InterPro" id="IPR001650">
    <property type="entry name" value="Helicase_C-like"/>
</dbReference>
<accession>A0A6J5PN19</accession>
<dbReference type="InterPro" id="IPR027417">
    <property type="entry name" value="P-loop_NTPase"/>
</dbReference>
<dbReference type="PANTHER" id="PTHR47396:SF1">
    <property type="entry name" value="ATP-DEPENDENT HELICASE IRC3-RELATED"/>
    <property type="match status" value="1"/>
</dbReference>
<dbReference type="EMBL" id="LR797004">
    <property type="protein sequence ID" value="CAB4180790.1"/>
    <property type="molecule type" value="Genomic_DNA"/>
</dbReference>